<dbReference type="EMBL" id="JANBPU010000026">
    <property type="protein sequence ID" value="KAJ1919499.1"/>
    <property type="molecule type" value="Genomic_DNA"/>
</dbReference>
<feature type="compositionally biased region" description="Basic and acidic residues" evidence="2">
    <location>
        <begin position="162"/>
        <end position="181"/>
    </location>
</feature>
<organism evidence="5 6">
    <name type="scientific">Mycoemilia scoparia</name>
    <dbReference type="NCBI Taxonomy" id="417184"/>
    <lineage>
        <taxon>Eukaryota</taxon>
        <taxon>Fungi</taxon>
        <taxon>Fungi incertae sedis</taxon>
        <taxon>Zoopagomycota</taxon>
        <taxon>Kickxellomycotina</taxon>
        <taxon>Kickxellomycetes</taxon>
        <taxon>Kickxellales</taxon>
        <taxon>Kickxellaceae</taxon>
        <taxon>Mycoemilia</taxon>
    </lineage>
</organism>
<feature type="transmembrane region" description="Helical" evidence="3">
    <location>
        <begin position="39"/>
        <end position="57"/>
    </location>
</feature>
<comment type="caution">
    <text evidence="5">The sequence shown here is derived from an EMBL/GenBank/DDBJ whole genome shotgun (WGS) entry which is preliminary data.</text>
</comment>
<dbReference type="PANTHER" id="PTHR33741">
    <property type="entry name" value="TRANSMEMBRANE PROTEIN DDB_G0269096-RELATED"/>
    <property type="match status" value="1"/>
</dbReference>
<feature type="transmembrane region" description="Helical" evidence="3">
    <location>
        <begin position="84"/>
        <end position="105"/>
    </location>
</feature>
<evidence type="ECO:0000256" key="1">
    <source>
        <dbReference type="SAM" id="Coils"/>
    </source>
</evidence>
<keyword evidence="6" id="KW-1185">Reference proteome</keyword>
<evidence type="ECO:0000313" key="5">
    <source>
        <dbReference type="EMBL" id="KAJ1919499.1"/>
    </source>
</evidence>
<reference evidence="5" key="1">
    <citation type="submission" date="2022-07" db="EMBL/GenBank/DDBJ databases">
        <title>Phylogenomic reconstructions and comparative analyses of Kickxellomycotina fungi.</title>
        <authorList>
            <person name="Reynolds N.K."/>
            <person name="Stajich J.E."/>
            <person name="Barry K."/>
            <person name="Grigoriev I.V."/>
            <person name="Crous P."/>
            <person name="Smith M.E."/>
        </authorList>
    </citation>
    <scope>NUCLEOTIDE SEQUENCE</scope>
    <source>
        <strain evidence="5">NBRC 100468</strain>
    </source>
</reference>
<keyword evidence="3" id="KW-0812">Transmembrane</keyword>
<protein>
    <recommendedName>
        <fullName evidence="4">HPP transmembrane region domain-containing protein</fullName>
    </recommendedName>
</protein>
<dbReference type="PANTHER" id="PTHR33741:SF5">
    <property type="entry name" value="TRANSMEMBRANE PROTEIN DDB_G0269096-RELATED"/>
    <property type="match status" value="1"/>
</dbReference>
<evidence type="ECO:0000313" key="6">
    <source>
        <dbReference type="Proteomes" id="UP001150538"/>
    </source>
</evidence>
<proteinExistence type="predicted"/>
<sequence>MQLGAPWLNPEITAIGGHLVSGLAGTIVAHIFKNTPRSLEWLPGALAVAFAIVAMDITGTTHPPGGATAYIAVTGGPLIDKVGWWYPLFPVLAGSLVMFAVAMIVNNVLREYPVYWWGPSTPPPPTPPPIEPLPDTSPLSSSEKPTPQYNDGPESFKIPDGSPRENYHPLDMDSKSLESRPIKTHSGSSNTNLVKSLSSQDSETGNIFVTAGAAAAWAKEKKELLSIIHKLEEEVRCLRNSNN</sequence>
<keyword evidence="1" id="KW-0175">Coiled coil</keyword>
<evidence type="ECO:0000259" key="4">
    <source>
        <dbReference type="Pfam" id="PF04982"/>
    </source>
</evidence>
<feature type="region of interest" description="Disordered" evidence="2">
    <location>
        <begin position="126"/>
        <end position="193"/>
    </location>
</feature>
<evidence type="ECO:0000256" key="2">
    <source>
        <dbReference type="SAM" id="MobiDB-lite"/>
    </source>
</evidence>
<feature type="compositionally biased region" description="Polar residues" evidence="2">
    <location>
        <begin position="139"/>
        <end position="149"/>
    </location>
</feature>
<dbReference type="Proteomes" id="UP001150538">
    <property type="component" value="Unassembled WGS sequence"/>
</dbReference>
<feature type="transmembrane region" description="Helical" evidence="3">
    <location>
        <begin position="12"/>
        <end position="32"/>
    </location>
</feature>
<dbReference type="OrthoDB" id="2016548at2759"/>
<name>A0A9W7ZZ27_9FUNG</name>
<dbReference type="InterPro" id="IPR007065">
    <property type="entry name" value="HPP"/>
</dbReference>
<keyword evidence="3" id="KW-1133">Transmembrane helix</keyword>
<feature type="coiled-coil region" evidence="1">
    <location>
        <begin position="214"/>
        <end position="241"/>
    </location>
</feature>
<gene>
    <name evidence="5" type="ORF">H4219_001970</name>
</gene>
<feature type="domain" description="HPP transmembrane region" evidence="4">
    <location>
        <begin position="14"/>
        <end position="113"/>
    </location>
</feature>
<keyword evidence="3" id="KW-0472">Membrane</keyword>
<dbReference type="InterPro" id="IPR058581">
    <property type="entry name" value="TM_HPP"/>
</dbReference>
<accession>A0A9W7ZZ27</accession>
<dbReference type="Pfam" id="PF04982">
    <property type="entry name" value="TM_HPP"/>
    <property type="match status" value="1"/>
</dbReference>
<dbReference type="AlphaFoldDB" id="A0A9W7ZZ27"/>
<evidence type="ECO:0000256" key="3">
    <source>
        <dbReference type="SAM" id="Phobius"/>
    </source>
</evidence>